<dbReference type="InterPro" id="IPR049900">
    <property type="entry name" value="PKS_mFAS_DH"/>
</dbReference>
<dbReference type="SUPFAM" id="SSF51735">
    <property type="entry name" value="NAD(P)-binding Rossmann-fold domains"/>
    <property type="match status" value="2"/>
</dbReference>
<dbReference type="InterPro" id="IPR056501">
    <property type="entry name" value="NAD-bd_HRPKS_sdrA"/>
</dbReference>
<dbReference type="Gene3D" id="3.90.180.10">
    <property type="entry name" value="Medium-chain alcohol dehydrogenases, catalytic domain"/>
    <property type="match status" value="1"/>
</dbReference>
<feature type="domain" description="PKS/mFAS DH" evidence="12">
    <location>
        <begin position="949"/>
        <end position="1255"/>
    </location>
</feature>
<dbReference type="CDD" id="cd00833">
    <property type="entry name" value="PKS"/>
    <property type="match status" value="1"/>
</dbReference>
<keyword evidence="3" id="KW-0808">Transferase</keyword>
<dbReference type="InterPro" id="IPR014043">
    <property type="entry name" value="Acyl_transferase_dom"/>
</dbReference>
<dbReference type="InterPro" id="IPR050091">
    <property type="entry name" value="PKS_NRPS_Biosynth_Enz"/>
</dbReference>
<dbReference type="SMART" id="SM00822">
    <property type="entry name" value="PKS_KR"/>
    <property type="match status" value="1"/>
</dbReference>
<evidence type="ECO:0000259" key="12">
    <source>
        <dbReference type="PROSITE" id="PS52019"/>
    </source>
</evidence>
<evidence type="ECO:0000256" key="8">
    <source>
        <dbReference type="PROSITE-ProRule" id="PRU01363"/>
    </source>
</evidence>
<dbReference type="SUPFAM" id="SSF53901">
    <property type="entry name" value="Thiolase-like"/>
    <property type="match status" value="1"/>
</dbReference>
<evidence type="ECO:0000256" key="1">
    <source>
        <dbReference type="ARBA" id="ARBA00022450"/>
    </source>
</evidence>
<dbReference type="SMART" id="SM00826">
    <property type="entry name" value="PKS_DH"/>
    <property type="match status" value="1"/>
</dbReference>
<reference evidence="13 14" key="1">
    <citation type="submission" date="2019-08" db="EMBL/GenBank/DDBJ databases">
        <title>The genome sequence of a newly discovered highly antifungal drug resistant Aspergillus species, Aspergillus tanneri NIH 1004.</title>
        <authorList>
            <person name="Mounaud S."/>
            <person name="Singh I."/>
            <person name="Joardar V."/>
            <person name="Pakala S."/>
            <person name="Pakala S."/>
            <person name="Venepally P."/>
            <person name="Chung J.K."/>
            <person name="Losada L."/>
            <person name="Nierman W.C."/>
        </authorList>
    </citation>
    <scope>NUCLEOTIDE SEQUENCE [LARGE SCALE GENOMIC DNA]</scope>
    <source>
        <strain evidence="13 14">NIH1004</strain>
    </source>
</reference>
<dbReference type="SUPFAM" id="SSF55048">
    <property type="entry name" value="Probable ACP-binding domain of malonyl-CoA ACP transacylase"/>
    <property type="match status" value="1"/>
</dbReference>
<dbReference type="VEuPathDB" id="FungiDB:EYZ11_001640"/>
<dbReference type="Pfam" id="PF21089">
    <property type="entry name" value="PKS_DH_N"/>
    <property type="match status" value="1"/>
</dbReference>
<keyword evidence="2" id="KW-0597">Phosphoprotein</keyword>
<dbReference type="SMART" id="SM00827">
    <property type="entry name" value="PKS_AT"/>
    <property type="match status" value="1"/>
</dbReference>
<dbReference type="RefSeq" id="XP_033423703.1">
    <property type="nucleotide sequence ID" value="XM_033573151.1"/>
</dbReference>
<dbReference type="Gene3D" id="3.40.47.10">
    <property type="match status" value="1"/>
</dbReference>
<dbReference type="InterPro" id="IPR020807">
    <property type="entry name" value="PKS_DH"/>
</dbReference>
<feature type="domain" description="Ketosynthase family 3 (KS3)" evidence="11">
    <location>
        <begin position="32"/>
        <end position="459"/>
    </location>
</feature>
<evidence type="ECO:0000313" key="13">
    <source>
        <dbReference type="EMBL" id="KAA8644342.1"/>
    </source>
</evidence>
<proteinExistence type="predicted"/>
<dbReference type="GO" id="GO:0044550">
    <property type="term" value="P:secondary metabolite biosynthetic process"/>
    <property type="evidence" value="ECO:0007669"/>
    <property type="project" value="TreeGrafter"/>
</dbReference>
<dbReference type="InterPro" id="IPR014031">
    <property type="entry name" value="Ketoacyl_synth_C"/>
</dbReference>
<dbReference type="GO" id="GO:0006633">
    <property type="term" value="P:fatty acid biosynthetic process"/>
    <property type="evidence" value="ECO:0007669"/>
    <property type="project" value="InterPro"/>
</dbReference>
<dbReference type="InterPro" id="IPR009081">
    <property type="entry name" value="PP-bd_ACP"/>
</dbReference>
<protein>
    <submittedName>
        <fullName evidence="13">Type I Polyketide synthases (Type I PKS)</fullName>
    </submittedName>
</protein>
<dbReference type="GO" id="GO:0016491">
    <property type="term" value="F:oxidoreductase activity"/>
    <property type="evidence" value="ECO:0007669"/>
    <property type="project" value="UniProtKB-KW"/>
</dbReference>
<dbReference type="InterPro" id="IPR020841">
    <property type="entry name" value="PKS_Beta-ketoAc_synthase_dom"/>
</dbReference>
<organism evidence="13 14">
    <name type="scientific">Aspergillus tanneri</name>
    <dbReference type="NCBI Taxonomy" id="1220188"/>
    <lineage>
        <taxon>Eukaryota</taxon>
        <taxon>Fungi</taxon>
        <taxon>Dikarya</taxon>
        <taxon>Ascomycota</taxon>
        <taxon>Pezizomycotina</taxon>
        <taxon>Eurotiomycetes</taxon>
        <taxon>Eurotiomycetidae</taxon>
        <taxon>Eurotiales</taxon>
        <taxon>Aspergillaceae</taxon>
        <taxon>Aspergillus</taxon>
        <taxon>Aspergillus subgen. Circumdati</taxon>
    </lineage>
</organism>
<dbReference type="SUPFAM" id="SSF50129">
    <property type="entry name" value="GroES-like"/>
    <property type="match status" value="1"/>
</dbReference>
<accession>A0A5M9MBB1</accession>
<evidence type="ECO:0000259" key="11">
    <source>
        <dbReference type="PROSITE" id="PS52004"/>
    </source>
</evidence>
<keyword evidence="1" id="KW-0596">Phosphopantetheine</keyword>
<dbReference type="Gene3D" id="3.40.50.720">
    <property type="entry name" value="NAD(P)-binding Rossmann-like Domain"/>
    <property type="match status" value="2"/>
</dbReference>
<dbReference type="PANTHER" id="PTHR43775">
    <property type="entry name" value="FATTY ACID SYNTHASE"/>
    <property type="match status" value="1"/>
</dbReference>
<evidence type="ECO:0000256" key="9">
    <source>
        <dbReference type="SAM" id="MobiDB-lite"/>
    </source>
</evidence>
<name>A0A5M9MBB1_9EURO</name>
<dbReference type="InterPro" id="IPR020843">
    <property type="entry name" value="ER"/>
</dbReference>
<dbReference type="InterPro" id="IPR057326">
    <property type="entry name" value="KR_dom"/>
</dbReference>
<dbReference type="InterPro" id="IPR049552">
    <property type="entry name" value="PKS_DH_N"/>
</dbReference>
<dbReference type="Gene3D" id="3.40.366.10">
    <property type="entry name" value="Malonyl-Coenzyme A Acyl Carrier Protein, domain 2"/>
    <property type="match status" value="1"/>
</dbReference>
<dbReference type="Pfam" id="PF00107">
    <property type="entry name" value="ADH_zinc_N"/>
    <property type="match status" value="1"/>
</dbReference>
<evidence type="ECO:0000259" key="10">
    <source>
        <dbReference type="PROSITE" id="PS50075"/>
    </source>
</evidence>
<keyword evidence="5" id="KW-0560">Oxidoreductase</keyword>
<dbReference type="InterPro" id="IPR016036">
    <property type="entry name" value="Malonyl_transacylase_ACP-bd"/>
</dbReference>
<feature type="domain" description="Carrier" evidence="10">
    <location>
        <begin position="2310"/>
        <end position="2389"/>
    </location>
</feature>
<dbReference type="Gene3D" id="3.10.129.110">
    <property type="entry name" value="Polyketide synthase dehydratase"/>
    <property type="match status" value="1"/>
</dbReference>
<dbReference type="InterPro" id="IPR016039">
    <property type="entry name" value="Thiolase-like"/>
</dbReference>
<evidence type="ECO:0000256" key="3">
    <source>
        <dbReference type="ARBA" id="ARBA00022679"/>
    </source>
</evidence>
<dbReference type="PROSITE" id="PS52004">
    <property type="entry name" value="KS3_2"/>
    <property type="match status" value="1"/>
</dbReference>
<dbReference type="InterPro" id="IPR018201">
    <property type="entry name" value="Ketoacyl_synth_AS"/>
</dbReference>
<dbReference type="InterPro" id="IPR036736">
    <property type="entry name" value="ACP-like_sf"/>
</dbReference>
<dbReference type="InterPro" id="IPR011032">
    <property type="entry name" value="GroES-like_sf"/>
</dbReference>
<gene>
    <name evidence="13" type="ORF">ATNIH1004_008543</name>
</gene>
<dbReference type="InterPro" id="IPR016035">
    <property type="entry name" value="Acyl_Trfase/lysoPLipase"/>
</dbReference>
<feature type="region of interest" description="Disordered" evidence="9">
    <location>
        <begin position="1"/>
        <end position="29"/>
    </location>
</feature>
<dbReference type="Pfam" id="PF00550">
    <property type="entry name" value="PP-binding"/>
    <property type="match status" value="1"/>
</dbReference>
<dbReference type="InterPro" id="IPR013968">
    <property type="entry name" value="PKS_KR"/>
</dbReference>
<dbReference type="SMART" id="SM00825">
    <property type="entry name" value="PKS_KS"/>
    <property type="match status" value="1"/>
</dbReference>
<dbReference type="PROSITE" id="PS50075">
    <property type="entry name" value="CARRIER"/>
    <property type="match status" value="1"/>
</dbReference>
<evidence type="ECO:0000256" key="2">
    <source>
        <dbReference type="ARBA" id="ARBA00022553"/>
    </source>
</evidence>
<dbReference type="Pfam" id="PF08659">
    <property type="entry name" value="KR"/>
    <property type="match status" value="1"/>
</dbReference>
<dbReference type="PANTHER" id="PTHR43775:SF50">
    <property type="entry name" value="HIGHLY REDUCING POLYKETIDE SYNTHASE SRDA"/>
    <property type="match status" value="1"/>
</dbReference>
<dbReference type="PROSITE" id="PS52019">
    <property type="entry name" value="PKS_MFAS_DH"/>
    <property type="match status" value="1"/>
</dbReference>
<keyword evidence="4" id="KW-0521">NADP</keyword>
<dbReference type="Pfam" id="PF14765">
    <property type="entry name" value="PS-DH"/>
    <property type="match status" value="1"/>
</dbReference>
<dbReference type="SUPFAM" id="SSF52151">
    <property type="entry name" value="FabD/lysophospholipase-like"/>
    <property type="match status" value="1"/>
</dbReference>
<dbReference type="InterPro" id="IPR042104">
    <property type="entry name" value="PKS_dehydratase_sf"/>
</dbReference>
<dbReference type="Pfam" id="PF00109">
    <property type="entry name" value="ketoacyl-synt"/>
    <property type="match status" value="1"/>
</dbReference>
<comment type="caution">
    <text evidence="13">The sequence shown here is derived from an EMBL/GenBank/DDBJ whole genome shotgun (WGS) entry which is preliminary data.</text>
</comment>
<keyword evidence="7" id="KW-0012">Acyltransferase</keyword>
<sequence>MSVSSESSYVEVESHKNEQSQPPQHTEQNGLQEPIAIVGLGCRLPGDISSLDDFWDMLINGRTGQCDIPTSRFNAEAFYHPDKDRPGSMNTKGGYFLNENIRDFENAFFGINNLEATYMDPQQRKLLEVVYECFESAGARLEDVAGSNTGVYVGNFTMDFQVMQTRDPEYLHRYSATGMGTTILSNRVSHVFNLVGPSLVLDTACSSSLYCLHTAVMALRNHECDAAVAAGVNLIQSPEQHIGTMKAGVLSKTSTCHTFSDQADGYGRADGVGAVYVKRLSDAIANKDPIRAVIRGTAVNANGRTPGITQPSSAGQAAVICKAHAQAGLSLQDTSYVEAHGTGTPVGDPIEIRALADAFSGRPKASPLLVGSVKSNLGHSEAASGISSIIKAVLALERGVIPPTVNIGTMNPDIKTYDWNVEIVTRNTPWPCDGWNIPRRAGINSFGYGGANVHIVLEASDIFVPAGYSKNSVSTEVLNLINKKFLLPFSASSQSALIARVSTLHDKTVNLVDLAYTLTARRSKLAHKGFLVASQRTLAEDLKPENLIIPRETGIDVSKGFTFVFTGQGAQWAEMGKGLIEQYAAFRSSIQRYDAVLKCLKHGPSWTLIDTLAQPANTSKINEVSRAQTACTAIQIAIVELLSGWGIEPSAVIGHSSGEIAAAYTAGFLTSREAITIAYYRGYAVSKLSIKGQMMAVGFSQTEAEEEIERNGLTGKVTVACVNSPENVTLSGDADAIDALHSAMADSSVLRRKLLTDGRAYHSHHMMQVGAEYEALIRNSCTPLATRVRNKAHVEWISSVFVTPNTDSIDYSYWRHNLEKPVLFGPTLQKLTDTRSAPLIEIGPHGALKLPIKQTLQQVGITPTYFQALTRGESSDLSLLKLLGSLHVAGANVPLNIINGLDSVAAAKDISIVGKTVKDLPTYQWTYEQTLWNESRASIEFRNRAYQRHELLGSMITGGNLMDFSWRNALNANDVRWIQDHKLDRTVVFPAAGYIAMAIEALTQALGRKQTDGLSYELRNVNIMAALTLSNQDNMVPVELFTTLRKRNISPTVKSKKWWEFQISSVKNGRSATHVLGSIANHVPHAPLAAAVKLQEAHSEPSAVRNWYQKMGDEGLNFGDQFQTMKTLRVPRGRTERWAISEIDVQQSTPGGVEQDSKYTIHPVSIDGMFQTAIIAGAHGVIPDLLAQVPVSFESAIIRAPTAADLTSSYTVYANSHATSFSTATISTELRKPDGQVHAQFHGMRLRTYEGAASNADIVERQPMLRVCWKPDLASLKTAPDALEEYLMREAALEKLSAQVCPSEKLYQVLGVVELFCHKNPRAKLLYLLTDPHDLTAVGVCMKRLGVGTQMPTYSSFSVAEITDEGVVNRRKLLDASPPSKLDSLPVDGTASTYDIVIMPQAYQDQRKEQFHLLPSLIGPNGLLIIPDTLQSLPKLPTETEHSTTWEATNICGLGLLQKRTQDPKTGAQIENLVVVEDRAGTPLGDAILSTISSIADCVSRLPLDAVSESTIPPKCTVVTTIETNQPFLSTMYEHRMTQLKIITNRASNVIWVNTCGMLQGKNPDMALVGGLSRSLMLEQPSLSFYTLDMDGKTTFDVTARHIAFILYQSVLSPTIDYEFVESNGLLYISRFLPDYASNERFQQTQGKHTVQMELQEAGDCSLFLQGASQVHSLCFRQISGRPQLKDDAVEVEAIAHAVNAADSQVVHGKAETKQSTCATAFTGIVKSVGRAVTDLAPGDRVAVMAPNQFRLIDQVPSWACRKLESTESPVELATIFVPYATALYALHDRAHIQAGEKLLVHIDSSGIGLAATRLAALAGVEVFCTVLSTEAQEFLVKSYGMDEKRVFLLDESSYLADIFEATDGRGVDVVFNLLGGDLLHDSWRACADFGRFVEIGNRTAEGLDMNFFAKQLTYTAFDLEHLYYSGNPAVKRKWSSLVQNVLELYREGCIPFIKPLKVFDISEISEAYHYASAENRLGGVAVTLENRRSKIDKVLPLKYATQLSPEKTYFLVGCLGGLGASLAKWMFARGARKYVFLGRSGADRPAARRLVEDLQSLGAAVSVVRGDVGSMADVQRAIDGIEGTLGGVVQAAMGLSEALFTTMTNKAWHTGIGPKLRGSWHLHQAIAAREKTHPLDFFLMTSSVSGSVGTATESNYCAANHFLDAFARYRRAQNLTATSLGLGMISEVGYLHENPEIEELLLRKGIQPINEEELLQIVDVALSQNASTPGFLRADPLASSHILTGLEPLALKGLRNKGFDVSNPILSDPRASLLATTIDGLASGDDSLGAVGAISAELAQALGEAGENAPLRNTVAALVGKRFGNLILIPEEKLDVKQPLSTYGMDSMLAAEFRSWVYKVFKADVPFLDLLSPTTSLDSLIDGVEKEVIGLLG</sequence>
<dbReference type="PROSITE" id="PS00606">
    <property type="entry name" value="KS3_1"/>
    <property type="match status" value="1"/>
</dbReference>
<dbReference type="Pfam" id="PF23114">
    <property type="entry name" value="NAD-bd_HRPKS_sdrA"/>
    <property type="match status" value="1"/>
</dbReference>
<dbReference type="Proteomes" id="UP000324241">
    <property type="component" value="Unassembled WGS sequence"/>
</dbReference>
<evidence type="ECO:0000256" key="7">
    <source>
        <dbReference type="ARBA" id="ARBA00023315"/>
    </source>
</evidence>
<feature type="compositionally biased region" description="Polar residues" evidence="9">
    <location>
        <begin position="19"/>
        <end position="29"/>
    </location>
</feature>
<dbReference type="InterPro" id="IPR014030">
    <property type="entry name" value="Ketoacyl_synth_N"/>
</dbReference>
<dbReference type="CDD" id="cd05195">
    <property type="entry name" value="enoyl_red"/>
    <property type="match status" value="1"/>
</dbReference>
<keyword evidence="6" id="KW-0511">Multifunctional enzyme</keyword>
<feature type="compositionally biased region" description="Low complexity" evidence="9">
    <location>
        <begin position="1"/>
        <end position="11"/>
    </location>
</feature>
<feature type="active site" description="Proton donor; for dehydratase activity" evidence="8">
    <location>
        <position position="1167"/>
    </location>
</feature>
<feature type="region of interest" description="N-terminal hotdog fold" evidence="8">
    <location>
        <begin position="949"/>
        <end position="1086"/>
    </location>
</feature>
<dbReference type="GO" id="GO:0004315">
    <property type="term" value="F:3-oxoacyl-[acyl-carrier-protein] synthase activity"/>
    <property type="evidence" value="ECO:0007669"/>
    <property type="project" value="InterPro"/>
</dbReference>
<dbReference type="GO" id="GO:0004312">
    <property type="term" value="F:fatty acid synthase activity"/>
    <property type="evidence" value="ECO:0007669"/>
    <property type="project" value="TreeGrafter"/>
</dbReference>
<dbReference type="Pfam" id="PF16197">
    <property type="entry name" value="KAsynt_C_assoc"/>
    <property type="match status" value="1"/>
</dbReference>
<dbReference type="OrthoDB" id="329835at2759"/>
<dbReference type="Pfam" id="PF00698">
    <property type="entry name" value="Acyl_transf_1"/>
    <property type="match status" value="1"/>
</dbReference>
<dbReference type="InterPro" id="IPR036291">
    <property type="entry name" value="NAD(P)-bd_dom_sf"/>
</dbReference>
<evidence type="ECO:0000256" key="6">
    <source>
        <dbReference type="ARBA" id="ARBA00023268"/>
    </source>
</evidence>
<dbReference type="SUPFAM" id="SSF47336">
    <property type="entry name" value="ACP-like"/>
    <property type="match status" value="1"/>
</dbReference>
<feature type="active site" description="Proton acceptor; for dehydratase activity" evidence="8">
    <location>
        <position position="981"/>
    </location>
</feature>
<evidence type="ECO:0000313" key="14">
    <source>
        <dbReference type="Proteomes" id="UP000324241"/>
    </source>
</evidence>
<dbReference type="InterPro" id="IPR049551">
    <property type="entry name" value="PKS_DH_C"/>
</dbReference>
<dbReference type="GeneID" id="54331245"/>
<dbReference type="Pfam" id="PF02801">
    <property type="entry name" value="Ketoacyl-synt_C"/>
    <property type="match status" value="1"/>
</dbReference>
<dbReference type="InterPro" id="IPR001227">
    <property type="entry name" value="Ac_transferase_dom_sf"/>
</dbReference>
<feature type="region of interest" description="C-terminal hotdog fold" evidence="8">
    <location>
        <begin position="1099"/>
        <end position="1255"/>
    </location>
</feature>
<dbReference type="SMART" id="SM00829">
    <property type="entry name" value="PKS_ER"/>
    <property type="match status" value="1"/>
</dbReference>
<dbReference type="InterPro" id="IPR013149">
    <property type="entry name" value="ADH-like_C"/>
</dbReference>
<evidence type="ECO:0000256" key="4">
    <source>
        <dbReference type="ARBA" id="ARBA00022857"/>
    </source>
</evidence>
<dbReference type="EMBL" id="QUQM01000006">
    <property type="protein sequence ID" value="KAA8644342.1"/>
    <property type="molecule type" value="Genomic_DNA"/>
</dbReference>
<dbReference type="InterPro" id="IPR032821">
    <property type="entry name" value="PKS_assoc"/>
</dbReference>
<evidence type="ECO:0000256" key="5">
    <source>
        <dbReference type="ARBA" id="ARBA00023002"/>
    </source>
</evidence>